<feature type="domain" description="Phosphatidic acid phosphatase type 2/haloperoxidase" evidence="1">
    <location>
        <begin position="3"/>
        <end position="62"/>
    </location>
</feature>
<comment type="caution">
    <text evidence="2">The sequence shown here is derived from an EMBL/GenBank/DDBJ whole genome shotgun (WGS) entry which is preliminary data.</text>
</comment>
<dbReference type="AlphaFoldDB" id="X1ID86"/>
<gene>
    <name evidence="2" type="ORF">S03H2_43044</name>
</gene>
<reference evidence="2" key="1">
    <citation type="journal article" date="2014" name="Front. Microbiol.">
        <title>High frequency of phylogenetically diverse reductive dehalogenase-homologous genes in deep subseafloor sedimentary metagenomes.</title>
        <authorList>
            <person name="Kawai M."/>
            <person name="Futagami T."/>
            <person name="Toyoda A."/>
            <person name="Takaki Y."/>
            <person name="Nishi S."/>
            <person name="Hori S."/>
            <person name="Arai W."/>
            <person name="Tsubouchi T."/>
            <person name="Morono Y."/>
            <person name="Uchiyama I."/>
            <person name="Ito T."/>
            <person name="Fujiyama A."/>
            <person name="Inagaki F."/>
            <person name="Takami H."/>
        </authorList>
    </citation>
    <scope>NUCLEOTIDE SEQUENCE</scope>
    <source>
        <strain evidence="2">Expedition CK06-06</strain>
    </source>
</reference>
<protein>
    <recommendedName>
        <fullName evidence="1">Phosphatidic acid phosphatase type 2/haloperoxidase domain-containing protein</fullName>
    </recommendedName>
</protein>
<dbReference type="InterPro" id="IPR000326">
    <property type="entry name" value="PAP2/HPO"/>
</dbReference>
<name>X1ID86_9ZZZZ</name>
<sequence>SVFAIASIVASEYKDKPIVPVVAYSIAILTGISRVYENKHWGSDVLIGAAFGYAMGKLIYNKNNWGIHIKPVTTPEVTGVTLIFPIP</sequence>
<dbReference type="InterPro" id="IPR036938">
    <property type="entry name" value="PAP2/HPO_sf"/>
</dbReference>
<evidence type="ECO:0000259" key="1">
    <source>
        <dbReference type="Pfam" id="PF01569"/>
    </source>
</evidence>
<dbReference type="SUPFAM" id="SSF48317">
    <property type="entry name" value="Acid phosphatase/Vanadium-dependent haloperoxidase"/>
    <property type="match status" value="1"/>
</dbReference>
<feature type="non-terminal residue" evidence="2">
    <location>
        <position position="1"/>
    </location>
</feature>
<dbReference type="EMBL" id="BARU01026822">
    <property type="protein sequence ID" value="GAH67235.1"/>
    <property type="molecule type" value="Genomic_DNA"/>
</dbReference>
<dbReference type="Gene3D" id="1.20.144.10">
    <property type="entry name" value="Phosphatidic acid phosphatase type 2/haloperoxidase"/>
    <property type="match status" value="1"/>
</dbReference>
<organism evidence="2">
    <name type="scientific">marine sediment metagenome</name>
    <dbReference type="NCBI Taxonomy" id="412755"/>
    <lineage>
        <taxon>unclassified sequences</taxon>
        <taxon>metagenomes</taxon>
        <taxon>ecological metagenomes</taxon>
    </lineage>
</organism>
<dbReference type="Pfam" id="PF01569">
    <property type="entry name" value="PAP2"/>
    <property type="match status" value="1"/>
</dbReference>
<evidence type="ECO:0000313" key="2">
    <source>
        <dbReference type="EMBL" id="GAH67235.1"/>
    </source>
</evidence>
<accession>X1ID86</accession>
<proteinExistence type="predicted"/>